<dbReference type="Proteomes" id="UP000676386">
    <property type="component" value="Unassembled WGS sequence"/>
</dbReference>
<dbReference type="Pfam" id="PF13186">
    <property type="entry name" value="SPASM"/>
    <property type="match status" value="1"/>
</dbReference>
<dbReference type="SUPFAM" id="SSF102114">
    <property type="entry name" value="Radical SAM enzymes"/>
    <property type="match status" value="1"/>
</dbReference>
<accession>A0ABS5J568</accession>
<evidence type="ECO:0000259" key="1">
    <source>
        <dbReference type="Pfam" id="PF13186"/>
    </source>
</evidence>
<proteinExistence type="predicted"/>
<feature type="domain" description="4Fe4S-binding SPASM" evidence="1">
    <location>
        <begin position="242"/>
        <end position="299"/>
    </location>
</feature>
<dbReference type="InterPro" id="IPR013785">
    <property type="entry name" value="Aldolase_TIM"/>
</dbReference>
<dbReference type="InterPro" id="IPR023885">
    <property type="entry name" value="4Fe4S-binding_SPASM_dom"/>
</dbReference>
<organism evidence="2 3">
    <name type="scientific">Chitinophaga hostae</name>
    <dbReference type="NCBI Taxonomy" id="2831022"/>
    <lineage>
        <taxon>Bacteria</taxon>
        <taxon>Pseudomonadati</taxon>
        <taxon>Bacteroidota</taxon>
        <taxon>Chitinophagia</taxon>
        <taxon>Chitinophagales</taxon>
        <taxon>Chitinophagaceae</taxon>
        <taxon>Chitinophaga</taxon>
    </lineage>
</organism>
<dbReference type="InterPro" id="IPR026497">
    <property type="entry name" value="GRASP-with-SPASM"/>
</dbReference>
<dbReference type="RefSeq" id="WP_211975509.1">
    <property type="nucleotide sequence ID" value="NZ_CBFHAM010000008.1"/>
</dbReference>
<sequence length="356" mass="41709">MEYFNLYANCQLVKGANMSLLCDLQMRRFYHLPNDTAEVITFLQQHAIEECLAHYGEDNRETITGYIDFLISRELGFKDHQLLPGLTPLDLSWDRYSRITNVIIEYNEAVNYNDTFFQQLFDLHVQGLEIRFYHTIAPDKIRGLLAGFNGTTLRFIKLVLPYNETLDLRTLDKLVKQYPRVKSLLIHSSPIDKQEKIFDESVPVVFFSREINSCMACGEIRTNYFTSNMELFTESQHYNTCLNRKLSIDTNGYIRNCPSMREHFGHVTTTALQEVLNNDAFHRYGKIRKDEIAVCRDCEFRHVCTDCRAYVEDPQDIYSKPLKCGYNPYTNTWDEWTENPLKQSAIAWYGLEDIVK</sequence>
<reference evidence="2 3" key="1">
    <citation type="submission" date="2021-04" db="EMBL/GenBank/DDBJ databases">
        <title>Chitinophaga sp. nov., isolated from the rhizosphere soil.</title>
        <authorList>
            <person name="He S."/>
        </authorList>
    </citation>
    <scope>NUCLEOTIDE SEQUENCE [LARGE SCALE GENOMIC DNA]</scope>
    <source>
        <strain evidence="2 3">2R12</strain>
    </source>
</reference>
<comment type="caution">
    <text evidence="2">The sequence shown here is derived from an EMBL/GenBank/DDBJ whole genome shotgun (WGS) entry which is preliminary data.</text>
</comment>
<evidence type="ECO:0000313" key="2">
    <source>
        <dbReference type="EMBL" id="MBS0030369.1"/>
    </source>
</evidence>
<dbReference type="InterPro" id="IPR058240">
    <property type="entry name" value="rSAM_sf"/>
</dbReference>
<name>A0ABS5J568_9BACT</name>
<gene>
    <name evidence="2" type="primary">gwsS</name>
    <name evidence="2" type="ORF">KE626_23790</name>
</gene>
<dbReference type="NCBIfam" id="TIGR04193">
    <property type="entry name" value="SPASM_w_grasp"/>
    <property type="match status" value="1"/>
</dbReference>
<evidence type="ECO:0000313" key="3">
    <source>
        <dbReference type="Proteomes" id="UP000676386"/>
    </source>
</evidence>
<dbReference type="Gene3D" id="3.20.20.70">
    <property type="entry name" value="Aldolase class I"/>
    <property type="match status" value="1"/>
</dbReference>
<dbReference type="EMBL" id="JAGTXB010000014">
    <property type="protein sequence ID" value="MBS0030369.1"/>
    <property type="molecule type" value="Genomic_DNA"/>
</dbReference>
<keyword evidence="3" id="KW-1185">Reference proteome</keyword>
<protein>
    <submittedName>
        <fullName evidence="2">Grasp-with-spasm system SPASM domain peptide maturase</fullName>
    </submittedName>
</protein>
<dbReference type="NCBIfam" id="TIGR04085">
    <property type="entry name" value="rSAM_more_4Fe4S"/>
    <property type="match status" value="1"/>
</dbReference>